<keyword evidence="1" id="KW-1133">Transmembrane helix</keyword>
<accession>A0ABD1DEJ7</accession>
<evidence type="ECO:0000256" key="1">
    <source>
        <dbReference type="SAM" id="Phobius"/>
    </source>
</evidence>
<evidence type="ECO:0000259" key="2">
    <source>
        <dbReference type="Pfam" id="PF10213"/>
    </source>
</evidence>
<dbReference type="EMBL" id="JBEHCU010006024">
    <property type="protein sequence ID" value="KAL1398106.1"/>
    <property type="molecule type" value="Genomic_DNA"/>
</dbReference>
<proteinExistence type="predicted"/>
<name>A0ABD1DEJ7_CULPP</name>
<dbReference type="PANTHER" id="PTHR13490">
    <property type="entry name" value="MITOCHONDRIAL 28S RIBOSOMAL PROTEIN S28"/>
    <property type="match status" value="1"/>
</dbReference>
<evidence type="ECO:0000313" key="4">
    <source>
        <dbReference type="Proteomes" id="UP001562425"/>
    </source>
</evidence>
<dbReference type="Pfam" id="PF10213">
    <property type="entry name" value="MRP-S28"/>
    <property type="match status" value="1"/>
</dbReference>
<dbReference type="PANTHER" id="PTHR13490:SF0">
    <property type="entry name" value="SMALL RIBOSOMAL SUBUNIT PROTEIN MS35"/>
    <property type="match status" value="1"/>
</dbReference>
<sequence>MATDQDWGAVWPGPKSFIPASVPLPLRQGYVSKKYQIPPGKFANAELMKIPNFLHLTPPVIKKQCEALKQFCTPWPKGLETEERMRASFPVEVVTSDYCHALPTIRNPLSRIVTVQLRVDTLGLDRHAKDKFLRLVGERYCAESGVLTLVTDRCPLKQQNYDYAMYLLTALYHESNVTEPWEESKSEADMELYEFGRNRAKVSAEGILNWGKKEGEGKEEAPAAYAGVVEQLFNEGENEYNVQKYKEQTLALLGLSNASIGQIVTMFTYASDYRTILFILGLLPSVIVNLSTSYSKEKFNGATLGRTIPGSEYQLESPLFDRHQDEEDAINLISDDDERYQLVGASSLRSKRPGSEFITRKNFNQSNQHWLNKLFGKGWKHKRVAFEQDLLFPKKTPHADADPDKMVPMASSSNDDYRSGHYFDSYGDWHHHGGGGNGGGNGDLPDHHHHPITVTSTNGHGYSLAGLNLLNPLILVATLSFIISLINAVLGVVDKIRLPVVRAREGSSAGLSRLVDDGFYDELDDVLDGLHKSQKKGGPQ</sequence>
<dbReference type="Proteomes" id="UP001562425">
    <property type="component" value="Unassembled WGS sequence"/>
</dbReference>
<comment type="caution">
    <text evidence="3">The sequence shown here is derived from an EMBL/GenBank/DDBJ whole genome shotgun (WGS) entry which is preliminary data.</text>
</comment>
<keyword evidence="4" id="KW-1185">Reference proteome</keyword>
<evidence type="ECO:0000313" key="3">
    <source>
        <dbReference type="EMBL" id="KAL1398106.1"/>
    </source>
</evidence>
<protein>
    <recommendedName>
        <fullName evidence="2">Small ribosomal subunit protein mS35 mitochondrial conserved domain-containing protein</fullName>
    </recommendedName>
</protein>
<keyword evidence="1" id="KW-0812">Transmembrane</keyword>
<dbReference type="InterPro" id="IPR019349">
    <property type="entry name" value="Ribosomal_mS35_mit"/>
</dbReference>
<dbReference type="AlphaFoldDB" id="A0ABD1DEJ7"/>
<gene>
    <name evidence="3" type="ORF">pipiens_009234</name>
</gene>
<reference evidence="3 4" key="1">
    <citation type="submission" date="2024-05" db="EMBL/GenBank/DDBJ databases">
        <title>Culex pipiens pipiens assembly and annotation.</title>
        <authorList>
            <person name="Alout H."/>
            <person name="Durand T."/>
        </authorList>
    </citation>
    <scope>NUCLEOTIDE SEQUENCE [LARGE SCALE GENOMIC DNA]</scope>
    <source>
        <strain evidence="3">HA-2024</strain>
        <tissue evidence="3">Whole body</tissue>
    </source>
</reference>
<dbReference type="InterPro" id="IPR039848">
    <property type="entry name" value="Ribosomal_mS35_mt"/>
</dbReference>
<keyword evidence="1" id="KW-0472">Membrane</keyword>
<feature type="transmembrane region" description="Helical" evidence="1">
    <location>
        <begin position="473"/>
        <end position="493"/>
    </location>
</feature>
<organism evidence="3 4">
    <name type="scientific">Culex pipiens pipiens</name>
    <name type="common">Northern house mosquito</name>
    <dbReference type="NCBI Taxonomy" id="38569"/>
    <lineage>
        <taxon>Eukaryota</taxon>
        <taxon>Metazoa</taxon>
        <taxon>Ecdysozoa</taxon>
        <taxon>Arthropoda</taxon>
        <taxon>Hexapoda</taxon>
        <taxon>Insecta</taxon>
        <taxon>Pterygota</taxon>
        <taxon>Neoptera</taxon>
        <taxon>Endopterygota</taxon>
        <taxon>Diptera</taxon>
        <taxon>Nematocera</taxon>
        <taxon>Culicoidea</taxon>
        <taxon>Culicidae</taxon>
        <taxon>Culicinae</taxon>
        <taxon>Culicini</taxon>
        <taxon>Culex</taxon>
        <taxon>Culex</taxon>
    </lineage>
</organism>
<feature type="domain" description="Small ribosomal subunit protein mS35 mitochondrial conserved" evidence="2">
    <location>
        <begin position="106"/>
        <end position="178"/>
    </location>
</feature>